<proteinExistence type="predicted"/>
<comment type="caution">
    <text evidence="1">The sequence shown here is derived from an EMBL/GenBank/DDBJ whole genome shotgun (WGS) entry which is preliminary data.</text>
</comment>
<dbReference type="Proteomes" id="UP001054945">
    <property type="component" value="Unassembled WGS sequence"/>
</dbReference>
<evidence type="ECO:0000313" key="2">
    <source>
        <dbReference type="Proteomes" id="UP001054945"/>
    </source>
</evidence>
<organism evidence="1 2">
    <name type="scientific">Caerostris extrusa</name>
    <name type="common">Bark spider</name>
    <name type="synonym">Caerostris bankana</name>
    <dbReference type="NCBI Taxonomy" id="172846"/>
    <lineage>
        <taxon>Eukaryota</taxon>
        <taxon>Metazoa</taxon>
        <taxon>Ecdysozoa</taxon>
        <taxon>Arthropoda</taxon>
        <taxon>Chelicerata</taxon>
        <taxon>Arachnida</taxon>
        <taxon>Araneae</taxon>
        <taxon>Araneomorphae</taxon>
        <taxon>Entelegynae</taxon>
        <taxon>Araneoidea</taxon>
        <taxon>Araneidae</taxon>
        <taxon>Caerostris</taxon>
    </lineage>
</organism>
<dbReference type="AlphaFoldDB" id="A0AAV4SL10"/>
<keyword evidence="2" id="KW-1185">Reference proteome</keyword>
<reference evidence="1 2" key="1">
    <citation type="submission" date="2021-06" db="EMBL/GenBank/DDBJ databases">
        <title>Caerostris extrusa draft genome.</title>
        <authorList>
            <person name="Kono N."/>
            <person name="Arakawa K."/>
        </authorList>
    </citation>
    <scope>NUCLEOTIDE SEQUENCE [LARGE SCALE GENOMIC DNA]</scope>
</reference>
<evidence type="ECO:0000313" key="1">
    <source>
        <dbReference type="EMBL" id="GIY32987.1"/>
    </source>
</evidence>
<name>A0AAV4SL10_CAEEX</name>
<sequence>MASQLKTGHPKPGAELTIPFGIRAIGGDKLTATDNSNYTSVFIQMAPHLKTGHPKPGAQLTLPFGIRAIGGDKLTATDNSNYSSSRR</sequence>
<gene>
    <name evidence="1" type="ORF">CEXT_701071</name>
</gene>
<protein>
    <submittedName>
        <fullName evidence="1">Uncharacterized protein</fullName>
    </submittedName>
</protein>
<accession>A0AAV4SL10</accession>
<dbReference type="EMBL" id="BPLR01009573">
    <property type="protein sequence ID" value="GIY32987.1"/>
    <property type="molecule type" value="Genomic_DNA"/>
</dbReference>